<evidence type="ECO:0000256" key="3">
    <source>
        <dbReference type="ARBA" id="ARBA00023163"/>
    </source>
</evidence>
<dbReference type="GO" id="GO:0003677">
    <property type="term" value="F:DNA binding"/>
    <property type="evidence" value="ECO:0007669"/>
    <property type="project" value="UniProtKB-KW"/>
</dbReference>
<evidence type="ECO:0000259" key="4">
    <source>
        <dbReference type="PROSITE" id="PS51118"/>
    </source>
</evidence>
<dbReference type="EMBL" id="QUBR01000001">
    <property type="protein sequence ID" value="REK73873.1"/>
    <property type="molecule type" value="Genomic_DNA"/>
</dbReference>
<keyword evidence="1" id="KW-0805">Transcription regulation</keyword>
<protein>
    <submittedName>
        <fullName evidence="5">Transcriptional regulator</fullName>
    </submittedName>
</protein>
<keyword evidence="3" id="KW-0804">Transcription</keyword>
<evidence type="ECO:0000313" key="5">
    <source>
        <dbReference type="EMBL" id="REK73873.1"/>
    </source>
</evidence>
<evidence type="ECO:0000256" key="1">
    <source>
        <dbReference type="ARBA" id="ARBA00023015"/>
    </source>
</evidence>
<dbReference type="Pfam" id="PF01638">
    <property type="entry name" value="HxlR"/>
    <property type="match status" value="1"/>
</dbReference>
<dbReference type="PROSITE" id="PS51118">
    <property type="entry name" value="HTH_HXLR"/>
    <property type="match status" value="1"/>
</dbReference>
<dbReference type="AlphaFoldDB" id="A0A371PD49"/>
<dbReference type="RefSeq" id="WP_119703982.1">
    <property type="nucleotide sequence ID" value="NZ_JBHSOI010000001.1"/>
</dbReference>
<keyword evidence="2" id="KW-0238">DNA-binding</keyword>
<dbReference type="OrthoDB" id="9792527at2"/>
<dbReference type="InterPro" id="IPR002577">
    <property type="entry name" value="HTH_HxlR"/>
</dbReference>
<organism evidence="5 6">
    <name type="scientific">Aeromicrobium endophyticum</name>
    <dbReference type="NCBI Taxonomy" id="2292704"/>
    <lineage>
        <taxon>Bacteria</taxon>
        <taxon>Bacillati</taxon>
        <taxon>Actinomycetota</taxon>
        <taxon>Actinomycetes</taxon>
        <taxon>Propionibacteriales</taxon>
        <taxon>Nocardioidaceae</taxon>
        <taxon>Aeromicrobium</taxon>
    </lineage>
</organism>
<gene>
    <name evidence="5" type="ORF">DX116_10240</name>
</gene>
<keyword evidence="6" id="KW-1185">Reference proteome</keyword>
<dbReference type="SUPFAM" id="SSF46785">
    <property type="entry name" value="Winged helix' DNA-binding domain"/>
    <property type="match status" value="1"/>
</dbReference>
<proteinExistence type="predicted"/>
<accession>A0A371PD49</accession>
<dbReference type="PANTHER" id="PTHR33204:SF18">
    <property type="entry name" value="TRANSCRIPTIONAL REGULATORY PROTEIN"/>
    <property type="match status" value="1"/>
</dbReference>
<dbReference type="Proteomes" id="UP000265581">
    <property type="component" value="Unassembled WGS sequence"/>
</dbReference>
<reference evidence="5 6" key="1">
    <citation type="submission" date="2018-08" db="EMBL/GenBank/DDBJ databases">
        <title>Aeromicrobium sp. M2KJ-4, whole genome shotgun sequence.</title>
        <authorList>
            <person name="Tuo L."/>
        </authorList>
    </citation>
    <scope>NUCLEOTIDE SEQUENCE [LARGE SCALE GENOMIC DNA]</scope>
    <source>
        <strain evidence="5 6">M2KJ-4</strain>
    </source>
</reference>
<feature type="domain" description="HTH hxlR-type" evidence="4">
    <location>
        <begin position="21"/>
        <end position="120"/>
    </location>
</feature>
<dbReference type="Gene3D" id="1.10.10.10">
    <property type="entry name" value="Winged helix-like DNA-binding domain superfamily/Winged helix DNA-binding domain"/>
    <property type="match status" value="1"/>
</dbReference>
<name>A0A371PD49_9ACTN</name>
<sequence>MPAHVAGRLARPDRRAPGDLCPIDRTMQVVGTRSAMLLLREAWYGTTRFDDFATRVGLSDAITSARLRELVTAGLLERRPYREAGQRTRHEYVLTDSGTDLVPVLIGLAAWGSKHAPRDWSPVATHDGCGAEIAVEVRCGAGHEVAPGDVLVTG</sequence>
<dbReference type="InterPro" id="IPR036388">
    <property type="entry name" value="WH-like_DNA-bd_sf"/>
</dbReference>
<dbReference type="PANTHER" id="PTHR33204">
    <property type="entry name" value="TRANSCRIPTIONAL REGULATOR, MARR FAMILY"/>
    <property type="match status" value="1"/>
</dbReference>
<evidence type="ECO:0000256" key="2">
    <source>
        <dbReference type="ARBA" id="ARBA00023125"/>
    </source>
</evidence>
<evidence type="ECO:0000313" key="6">
    <source>
        <dbReference type="Proteomes" id="UP000265581"/>
    </source>
</evidence>
<comment type="caution">
    <text evidence="5">The sequence shown here is derived from an EMBL/GenBank/DDBJ whole genome shotgun (WGS) entry which is preliminary data.</text>
</comment>
<dbReference type="InterPro" id="IPR036390">
    <property type="entry name" value="WH_DNA-bd_sf"/>
</dbReference>